<evidence type="ECO:0000256" key="16">
    <source>
        <dbReference type="SAM" id="MobiDB-lite"/>
    </source>
</evidence>
<reference evidence="18 19" key="1">
    <citation type="submission" date="2017-03" db="EMBL/GenBank/DDBJ databases">
        <title>Isolation of Levoglucosan Utilizing Bacteria.</title>
        <authorList>
            <person name="Arya A.S."/>
        </authorList>
    </citation>
    <scope>NUCLEOTIDE SEQUENCE [LARGE SCALE GENOMIC DNA]</scope>
    <source>
        <strain evidence="18 19">MEC069</strain>
    </source>
</reference>
<comment type="similarity">
    <text evidence="4">Belongs to the ThiD family.</text>
</comment>
<feature type="domain" description="Pyridoxamine kinase/Phosphomethylpyrimidine kinase" evidence="17">
    <location>
        <begin position="13"/>
        <end position="259"/>
    </location>
</feature>
<keyword evidence="10 18" id="KW-0418">Kinase</keyword>
<evidence type="ECO:0000256" key="2">
    <source>
        <dbReference type="ARBA" id="ARBA00000565"/>
    </source>
</evidence>
<dbReference type="Pfam" id="PF08543">
    <property type="entry name" value="Phos_pyr_kin"/>
    <property type="match status" value="1"/>
</dbReference>
<evidence type="ECO:0000256" key="13">
    <source>
        <dbReference type="ARBA" id="ARBA00037917"/>
    </source>
</evidence>
<evidence type="ECO:0000256" key="14">
    <source>
        <dbReference type="ARBA" id="ARBA00042102"/>
    </source>
</evidence>
<dbReference type="EC" id="2.7.1.49" evidence="5"/>
<organism evidence="18 19">
    <name type="scientific">Paenibacillus athensensis</name>
    <dbReference type="NCBI Taxonomy" id="1967502"/>
    <lineage>
        <taxon>Bacteria</taxon>
        <taxon>Bacillati</taxon>
        <taxon>Bacillota</taxon>
        <taxon>Bacilli</taxon>
        <taxon>Bacillales</taxon>
        <taxon>Paenibacillaceae</taxon>
        <taxon>Paenibacillus</taxon>
    </lineage>
</organism>
<keyword evidence="12" id="KW-0784">Thiamine biosynthesis</keyword>
<gene>
    <name evidence="18" type="ORF">B5M42_24620</name>
</gene>
<proteinExistence type="inferred from homology"/>
<evidence type="ECO:0000256" key="4">
    <source>
        <dbReference type="ARBA" id="ARBA00009879"/>
    </source>
</evidence>
<evidence type="ECO:0000256" key="12">
    <source>
        <dbReference type="ARBA" id="ARBA00022977"/>
    </source>
</evidence>
<evidence type="ECO:0000259" key="17">
    <source>
        <dbReference type="Pfam" id="PF08543"/>
    </source>
</evidence>
<dbReference type="InterPro" id="IPR004399">
    <property type="entry name" value="HMP/HMP-P_kinase_dom"/>
</dbReference>
<dbReference type="Gene3D" id="3.40.1190.20">
    <property type="match status" value="1"/>
</dbReference>
<evidence type="ECO:0000256" key="9">
    <source>
        <dbReference type="ARBA" id="ARBA00022741"/>
    </source>
</evidence>
<dbReference type="InterPro" id="IPR029056">
    <property type="entry name" value="Ribokinase-like"/>
</dbReference>
<dbReference type="GO" id="GO:0009228">
    <property type="term" value="P:thiamine biosynthetic process"/>
    <property type="evidence" value="ECO:0007669"/>
    <property type="project" value="UniProtKB-KW"/>
</dbReference>
<keyword evidence="19" id="KW-1185">Reference proteome</keyword>
<evidence type="ECO:0000256" key="11">
    <source>
        <dbReference type="ARBA" id="ARBA00022840"/>
    </source>
</evidence>
<keyword evidence="9" id="KW-0547">Nucleotide-binding</keyword>
<comment type="catalytic activity">
    <reaction evidence="1">
        <text>4-amino-5-hydroxymethyl-2-methylpyrimidine + ATP = 4-amino-2-methyl-5-(phosphooxymethyl)pyrimidine + ADP + H(+)</text>
        <dbReference type="Rhea" id="RHEA:23096"/>
        <dbReference type="ChEBI" id="CHEBI:15378"/>
        <dbReference type="ChEBI" id="CHEBI:16892"/>
        <dbReference type="ChEBI" id="CHEBI:30616"/>
        <dbReference type="ChEBI" id="CHEBI:58354"/>
        <dbReference type="ChEBI" id="CHEBI:456216"/>
        <dbReference type="EC" id="2.7.1.49"/>
    </reaction>
</comment>
<dbReference type="Proteomes" id="UP000298246">
    <property type="component" value="Unassembled WGS sequence"/>
</dbReference>
<accession>A0A4Y8PQ36</accession>
<dbReference type="GO" id="GO:0005829">
    <property type="term" value="C:cytosol"/>
    <property type="evidence" value="ECO:0007669"/>
    <property type="project" value="TreeGrafter"/>
</dbReference>
<feature type="region of interest" description="Disordered" evidence="16">
    <location>
        <begin position="328"/>
        <end position="362"/>
    </location>
</feature>
<dbReference type="GO" id="GO:0008972">
    <property type="term" value="F:phosphomethylpyrimidine kinase activity"/>
    <property type="evidence" value="ECO:0007669"/>
    <property type="project" value="UniProtKB-EC"/>
</dbReference>
<evidence type="ECO:0000256" key="3">
    <source>
        <dbReference type="ARBA" id="ARBA00004769"/>
    </source>
</evidence>
<keyword evidence="8" id="KW-0808">Transferase</keyword>
<comment type="catalytic activity">
    <reaction evidence="2">
        <text>4-amino-2-methyl-5-(phosphooxymethyl)pyrimidine + ATP = 4-amino-2-methyl-5-(diphosphooxymethyl)pyrimidine + ADP</text>
        <dbReference type="Rhea" id="RHEA:19893"/>
        <dbReference type="ChEBI" id="CHEBI:30616"/>
        <dbReference type="ChEBI" id="CHEBI:57841"/>
        <dbReference type="ChEBI" id="CHEBI:58354"/>
        <dbReference type="ChEBI" id="CHEBI:456216"/>
        <dbReference type="EC" id="2.7.4.7"/>
    </reaction>
</comment>
<evidence type="ECO:0000256" key="6">
    <source>
        <dbReference type="ARBA" id="ARBA00012963"/>
    </source>
</evidence>
<sequence>MAVAKALTIAGSDSGGGAGLQADLKTFQELGVYGMSVVTAVTAQNTLGVHGVYPLSVDAVERQLWALGEDLPPDALKTGMLHDGDLIRVTAEAVRRYGWGRLVIDPVMLAKGGAALLRPEAVAALIGCLLPLAALVTPNLPEAEALSGLRITDDASRRSAALRIHAYGAACVVIKGGHDEGDAAQSTDLLYDGERFVTFTGPRLATRHTHGTGCTFAAAAAAGLARGQTVAEAVGLAKRFVQAALAEPLELGGGHGPTNHWAYRWQAAARSDGFGVDGGGAAGRNGAQAYGSAEADADASAWAGRVEAAAGTGAVRSAGVSASASAGAGAASAGMSRNVDERADADANPASAAGYSSREGLS</sequence>
<dbReference type="AlphaFoldDB" id="A0A4Y8PQ36"/>
<evidence type="ECO:0000256" key="8">
    <source>
        <dbReference type="ARBA" id="ARBA00022679"/>
    </source>
</evidence>
<dbReference type="EC" id="2.7.4.7" evidence="6"/>
<evidence type="ECO:0000256" key="10">
    <source>
        <dbReference type="ARBA" id="ARBA00022777"/>
    </source>
</evidence>
<comment type="pathway">
    <text evidence="3">Cofactor biosynthesis; thiamine diphosphate biosynthesis; 4-amino-2-methyl-5-diphosphomethylpyrimidine from 5-amino-1-(5-phospho-D-ribosyl)imidazole: step 3/3.</text>
</comment>
<evidence type="ECO:0000313" key="18">
    <source>
        <dbReference type="EMBL" id="TFE82717.1"/>
    </source>
</evidence>
<dbReference type="PANTHER" id="PTHR20858">
    <property type="entry name" value="PHOSPHOMETHYLPYRIMIDINE KINASE"/>
    <property type="match status" value="1"/>
</dbReference>
<evidence type="ECO:0000256" key="5">
    <source>
        <dbReference type="ARBA" id="ARBA00012135"/>
    </source>
</evidence>
<dbReference type="SUPFAM" id="SSF53613">
    <property type="entry name" value="Ribokinase-like"/>
    <property type="match status" value="1"/>
</dbReference>
<comment type="caution">
    <text evidence="18">The sequence shown here is derived from an EMBL/GenBank/DDBJ whole genome shotgun (WGS) entry which is preliminary data.</text>
</comment>
<keyword evidence="11" id="KW-0067">ATP-binding</keyword>
<evidence type="ECO:0000313" key="19">
    <source>
        <dbReference type="Proteomes" id="UP000298246"/>
    </source>
</evidence>
<evidence type="ECO:0000256" key="15">
    <source>
        <dbReference type="ARBA" id="ARBA00043176"/>
    </source>
</evidence>
<dbReference type="OrthoDB" id="9810880at2"/>
<dbReference type="EMBL" id="MYFO01000071">
    <property type="protein sequence ID" value="TFE82717.1"/>
    <property type="molecule type" value="Genomic_DNA"/>
</dbReference>
<evidence type="ECO:0000256" key="1">
    <source>
        <dbReference type="ARBA" id="ARBA00000151"/>
    </source>
</evidence>
<dbReference type="InterPro" id="IPR013749">
    <property type="entry name" value="PM/HMP-P_kinase-1"/>
</dbReference>
<name>A0A4Y8PQ36_9BACL</name>
<evidence type="ECO:0000256" key="7">
    <source>
        <dbReference type="ARBA" id="ARBA00019161"/>
    </source>
</evidence>
<dbReference type="FunFam" id="3.40.1190.20:FF:000003">
    <property type="entry name" value="Phosphomethylpyrimidine kinase ThiD"/>
    <property type="match status" value="1"/>
</dbReference>
<dbReference type="CDD" id="cd01169">
    <property type="entry name" value="HMPP_kinase"/>
    <property type="match status" value="1"/>
</dbReference>
<protein>
    <recommendedName>
        <fullName evidence="7">Hydroxymethylpyrimidine/phosphomethylpyrimidine kinase</fullName>
        <ecNumber evidence="5">2.7.1.49</ecNumber>
        <ecNumber evidence="6">2.7.4.7</ecNumber>
    </recommendedName>
    <alternativeName>
        <fullName evidence="14">Hydroxymethylpyrimidine kinase</fullName>
    </alternativeName>
    <alternativeName>
        <fullName evidence="15">Hydroxymethylpyrimidine phosphate kinase</fullName>
    </alternativeName>
</protein>
<dbReference type="NCBIfam" id="TIGR00097">
    <property type="entry name" value="HMP-P_kinase"/>
    <property type="match status" value="1"/>
</dbReference>
<dbReference type="GO" id="GO:0008902">
    <property type="term" value="F:hydroxymethylpyrimidine kinase activity"/>
    <property type="evidence" value="ECO:0007669"/>
    <property type="project" value="UniProtKB-EC"/>
</dbReference>
<comment type="pathway">
    <text evidence="13">Cofactor biosynthesis; thiamine diphosphate biosynthesis; 4-amino-2-methyl-5-diphosphomethylpyrimidine from 5-amino-1-(5-phospho-D-ribosyl)imidazole: step 2/3.</text>
</comment>
<dbReference type="PANTHER" id="PTHR20858:SF17">
    <property type="entry name" value="HYDROXYMETHYLPYRIMIDINE_PHOSPHOMETHYLPYRIMIDINE KINASE THI20-RELATED"/>
    <property type="match status" value="1"/>
</dbReference>
<dbReference type="GO" id="GO:0005524">
    <property type="term" value="F:ATP binding"/>
    <property type="evidence" value="ECO:0007669"/>
    <property type="project" value="UniProtKB-KW"/>
</dbReference>